<name>A0A6J2Y997_SITOR</name>
<organism evidence="4 5">
    <name type="scientific">Sitophilus oryzae</name>
    <name type="common">Rice weevil</name>
    <name type="synonym">Curculio oryzae</name>
    <dbReference type="NCBI Taxonomy" id="7048"/>
    <lineage>
        <taxon>Eukaryota</taxon>
        <taxon>Metazoa</taxon>
        <taxon>Ecdysozoa</taxon>
        <taxon>Arthropoda</taxon>
        <taxon>Hexapoda</taxon>
        <taxon>Insecta</taxon>
        <taxon>Pterygota</taxon>
        <taxon>Neoptera</taxon>
        <taxon>Endopterygota</taxon>
        <taxon>Coleoptera</taxon>
        <taxon>Polyphaga</taxon>
        <taxon>Cucujiformia</taxon>
        <taxon>Curculionidae</taxon>
        <taxon>Dryophthorinae</taxon>
        <taxon>Sitophilus</taxon>
    </lineage>
</organism>
<evidence type="ECO:0000313" key="4">
    <source>
        <dbReference type="Proteomes" id="UP000504635"/>
    </source>
</evidence>
<evidence type="ECO:0000313" key="5">
    <source>
        <dbReference type="RefSeq" id="XP_030759505.1"/>
    </source>
</evidence>
<protein>
    <submittedName>
        <fullName evidence="5">GILT-like protein 1</fullName>
    </submittedName>
</protein>
<evidence type="ECO:0000256" key="1">
    <source>
        <dbReference type="ARBA" id="ARBA00005679"/>
    </source>
</evidence>
<dbReference type="InParanoid" id="A0A6J2Y997"/>
<feature type="chain" id="PRO_5027096639" evidence="3">
    <location>
        <begin position="20"/>
        <end position="256"/>
    </location>
</feature>
<dbReference type="Proteomes" id="UP000504635">
    <property type="component" value="Unplaced"/>
</dbReference>
<dbReference type="GeneID" id="115884918"/>
<dbReference type="Pfam" id="PF03227">
    <property type="entry name" value="GILT"/>
    <property type="match status" value="1"/>
</dbReference>
<reference evidence="5" key="1">
    <citation type="submission" date="2025-08" db="UniProtKB">
        <authorList>
            <consortium name="RefSeq"/>
        </authorList>
    </citation>
    <scope>IDENTIFICATION</scope>
    <source>
        <tissue evidence="5">Gonads</tissue>
    </source>
</reference>
<dbReference type="FunCoup" id="A0A6J2Y997">
    <property type="interactions" value="201"/>
</dbReference>
<evidence type="ECO:0000256" key="2">
    <source>
        <dbReference type="ARBA" id="ARBA00023180"/>
    </source>
</evidence>
<keyword evidence="4" id="KW-1185">Reference proteome</keyword>
<dbReference type="PANTHER" id="PTHR13234">
    <property type="entry name" value="GAMMA-INTERFERON INDUCIBLE LYSOSOMAL THIOL REDUCTASE GILT"/>
    <property type="match status" value="1"/>
</dbReference>
<proteinExistence type="inferred from homology"/>
<accession>A0A6J2Y997</accession>
<dbReference type="OrthoDB" id="958254at2759"/>
<dbReference type="KEGG" id="soy:115884918"/>
<feature type="signal peptide" evidence="3">
    <location>
        <begin position="1"/>
        <end position="19"/>
    </location>
</feature>
<dbReference type="PANTHER" id="PTHR13234:SF69">
    <property type="entry name" value="GILT-LIKE PROTEIN 1"/>
    <property type="match status" value="1"/>
</dbReference>
<dbReference type="InterPro" id="IPR004911">
    <property type="entry name" value="Interferon-induced_GILT"/>
</dbReference>
<comment type="similarity">
    <text evidence="1">Belongs to the GILT family.</text>
</comment>
<evidence type="ECO:0000256" key="3">
    <source>
        <dbReference type="SAM" id="SignalP"/>
    </source>
</evidence>
<dbReference type="GO" id="GO:0016671">
    <property type="term" value="F:oxidoreductase activity, acting on a sulfur group of donors, disulfide as acceptor"/>
    <property type="evidence" value="ECO:0007669"/>
    <property type="project" value="InterPro"/>
</dbReference>
<keyword evidence="3" id="KW-0732">Signal</keyword>
<keyword evidence="2" id="KW-0325">Glycoprotein</keyword>
<gene>
    <name evidence="5" type="primary">LOC115884918</name>
</gene>
<sequence>MSYLKLVFVFSVVLASVLGQQDGHQHDGHLNHEQHRVNVAVYYESLCPDSRAFITKQLYPALQGNLSKYVNLTLVPYGKTTMEFKTNEYEFTCHHGPNECYGNKIQACALKLIDGGRRTEGLGYNKVATSFVNCLMEKASQKTDPNSYPTKECAESNQVTNLNIIENCAGHTDGSNYLANLGSLTKALQDPLKSVPTVVFNQQLKAQDNSLAQSNFVKALCSYIQGQKPNECNGVDTIKMSLGLLVIMSLITKFLN</sequence>
<dbReference type="AlphaFoldDB" id="A0A6J2Y997"/>
<dbReference type="RefSeq" id="XP_030759505.1">
    <property type="nucleotide sequence ID" value="XM_030903645.1"/>
</dbReference>